<proteinExistence type="predicted"/>
<comment type="caution">
    <text evidence="2">The sequence shown here is derived from an EMBL/GenBank/DDBJ whole genome shotgun (WGS) entry which is preliminary data.</text>
</comment>
<dbReference type="AlphaFoldDB" id="A0A3M6T938"/>
<organism evidence="2 3">
    <name type="scientific">Pocillopora damicornis</name>
    <name type="common">Cauliflower coral</name>
    <name type="synonym">Millepora damicornis</name>
    <dbReference type="NCBI Taxonomy" id="46731"/>
    <lineage>
        <taxon>Eukaryota</taxon>
        <taxon>Metazoa</taxon>
        <taxon>Cnidaria</taxon>
        <taxon>Anthozoa</taxon>
        <taxon>Hexacorallia</taxon>
        <taxon>Scleractinia</taxon>
        <taxon>Astrocoeniina</taxon>
        <taxon>Pocilloporidae</taxon>
        <taxon>Pocillopora</taxon>
    </lineage>
</organism>
<evidence type="ECO:0000256" key="1">
    <source>
        <dbReference type="SAM" id="MobiDB-lite"/>
    </source>
</evidence>
<evidence type="ECO:0000313" key="3">
    <source>
        <dbReference type="Proteomes" id="UP000275408"/>
    </source>
</evidence>
<dbReference type="EMBL" id="RCHS01004067">
    <property type="protein sequence ID" value="RMX37859.1"/>
    <property type="molecule type" value="Genomic_DNA"/>
</dbReference>
<evidence type="ECO:0000313" key="2">
    <source>
        <dbReference type="EMBL" id="RMX37859.1"/>
    </source>
</evidence>
<feature type="region of interest" description="Disordered" evidence="1">
    <location>
        <begin position="44"/>
        <end position="71"/>
    </location>
</feature>
<gene>
    <name evidence="2" type="ORF">pdam_00007036</name>
</gene>
<feature type="compositionally biased region" description="Polar residues" evidence="1">
    <location>
        <begin position="51"/>
        <end position="67"/>
    </location>
</feature>
<reference evidence="2 3" key="1">
    <citation type="journal article" date="2018" name="Sci. Rep.">
        <title>Comparative analysis of the Pocillopora damicornis genome highlights role of immune system in coral evolution.</title>
        <authorList>
            <person name="Cunning R."/>
            <person name="Bay R.A."/>
            <person name="Gillette P."/>
            <person name="Baker A.C."/>
            <person name="Traylor-Knowles N."/>
        </authorList>
    </citation>
    <scope>NUCLEOTIDE SEQUENCE [LARGE SCALE GENOMIC DNA]</scope>
    <source>
        <strain evidence="2">RSMAS</strain>
        <tissue evidence="2">Whole animal</tissue>
    </source>
</reference>
<protein>
    <submittedName>
        <fullName evidence="2">Uncharacterized protein</fullName>
    </submittedName>
</protein>
<dbReference type="Proteomes" id="UP000275408">
    <property type="component" value="Unassembled WGS sequence"/>
</dbReference>
<keyword evidence="3" id="KW-1185">Reference proteome</keyword>
<sequence length="100" mass="10814">MLHHLTLFTVPRKHHSMLTEESADEKLLADDSITLTTSQALKGEATDLDKNSPSSCLPVSVEASTGSPVDPGGSIEILTEPVHQRSAVVYVPPKRLIQEI</sequence>
<accession>A0A3M6T938</accession>
<name>A0A3M6T938_POCDA</name>